<feature type="domain" description="IclR-ED" evidence="5">
    <location>
        <begin position="84"/>
        <end position="266"/>
    </location>
</feature>
<dbReference type="GO" id="GO:0003677">
    <property type="term" value="F:DNA binding"/>
    <property type="evidence" value="ECO:0007669"/>
    <property type="project" value="UniProtKB-KW"/>
</dbReference>
<dbReference type="GO" id="GO:0003700">
    <property type="term" value="F:DNA-binding transcription factor activity"/>
    <property type="evidence" value="ECO:0007669"/>
    <property type="project" value="TreeGrafter"/>
</dbReference>
<evidence type="ECO:0000259" key="5">
    <source>
        <dbReference type="PROSITE" id="PS51078"/>
    </source>
</evidence>
<dbReference type="PANTHER" id="PTHR30136:SF24">
    <property type="entry name" value="HTH-TYPE TRANSCRIPTIONAL REPRESSOR ALLR"/>
    <property type="match status" value="1"/>
</dbReference>
<dbReference type="InterPro" id="IPR014757">
    <property type="entry name" value="Tscrpt_reg_IclR_C"/>
</dbReference>
<dbReference type="InterPro" id="IPR005471">
    <property type="entry name" value="Tscrpt_reg_IclR_N"/>
</dbReference>
<dbReference type="SMART" id="SM00346">
    <property type="entry name" value="HTH_ICLR"/>
    <property type="match status" value="1"/>
</dbReference>
<dbReference type="Pfam" id="PF09339">
    <property type="entry name" value="HTH_IclR"/>
    <property type="match status" value="1"/>
</dbReference>
<dbReference type="SUPFAM" id="SSF46785">
    <property type="entry name" value="Winged helix' DNA-binding domain"/>
    <property type="match status" value="1"/>
</dbReference>
<name>A0A6L8VL43_9RHOB</name>
<evidence type="ECO:0000313" key="6">
    <source>
        <dbReference type="EMBL" id="MZQ91085.1"/>
    </source>
</evidence>
<evidence type="ECO:0000256" key="2">
    <source>
        <dbReference type="ARBA" id="ARBA00023125"/>
    </source>
</evidence>
<accession>A0A6L8VL43</accession>
<dbReference type="AlphaFoldDB" id="A0A6L8VL43"/>
<dbReference type="InterPro" id="IPR036390">
    <property type="entry name" value="WH_DNA-bd_sf"/>
</dbReference>
<evidence type="ECO:0000313" key="7">
    <source>
        <dbReference type="Proteomes" id="UP000477083"/>
    </source>
</evidence>
<evidence type="ECO:0000256" key="3">
    <source>
        <dbReference type="ARBA" id="ARBA00023163"/>
    </source>
</evidence>
<protein>
    <submittedName>
        <fullName evidence="6">Helix-turn-helix domain-containing protein</fullName>
    </submittedName>
</protein>
<dbReference type="PANTHER" id="PTHR30136">
    <property type="entry name" value="HELIX-TURN-HELIX TRANSCRIPTIONAL REGULATOR, ICLR FAMILY"/>
    <property type="match status" value="1"/>
</dbReference>
<evidence type="ECO:0000256" key="1">
    <source>
        <dbReference type="ARBA" id="ARBA00023015"/>
    </source>
</evidence>
<dbReference type="PROSITE" id="PS51077">
    <property type="entry name" value="HTH_ICLR"/>
    <property type="match status" value="1"/>
</dbReference>
<gene>
    <name evidence="6" type="ORF">GS660_18500</name>
</gene>
<dbReference type="InterPro" id="IPR036388">
    <property type="entry name" value="WH-like_DNA-bd_sf"/>
</dbReference>
<sequence length="266" mass="29046">MARNDEGIDKDATATLAPKLVGAVVNAVDILNHLAAAKEPMAVTKVARDLGLNRSTCFNILRTLATLKMVEFDAVSRTYRLGLGVVGLARAAFEADRSAEAARAAMARVASRYSVTASMWRRTGPTRMTLISVVENQSAIAIRMNLGHRLPILAGALGRLMAGYSQIEPDDLRPLYDEVTWQNPPGFTKFLDESRIAAERGWAEDEGALIRGALTIAVPVFSTPDRRIDVTVNASMFELQHTPETRRDIATELQEVATLVGYLPLR</sequence>
<dbReference type="InterPro" id="IPR029016">
    <property type="entry name" value="GAF-like_dom_sf"/>
</dbReference>
<keyword evidence="7" id="KW-1185">Reference proteome</keyword>
<reference evidence="6 7" key="1">
    <citation type="submission" date="2020-01" db="EMBL/GenBank/DDBJ databases">
        <title>Frigidibacter albus SP32T (=CGMCC 1.13995T).</title>
        <authorList>
            <person name="Liao X."/>
        </authorList>
    </citation>
    <scope>NUCLEOTIDE SEQUENCE [LARGE SCALE GENOMIC DNA]</scope>
    <source>
        <strain evidence="6 7">SP32</strain>
    </source>
</reference>
<dbReference type="InterPro" id="IPR050707">
    <property type="entry name" value="HTH_MetabolicPath_Reg"/>
</dbReference>
<dbReference type="EMBL" id="WWNR01000015">
    <property type="protein sequence ID" value="MZQ91085.1"/>
    <property type="molecule type" value="Genomic_DNA"/>
</dbReference>
<dbReference type="Gene3D" id="1.10.10.10">
    <property type="entry name" value="Winged helix-like DNA-binding domain superfamily/Winged helix DNA-binding domain"/>
    <property type="match status" value="1"/>
</dbReference>
<organism evidence="6 7">
    <name type="scientific">Frigidibacter albus</name>
    <dbReference type="NCBI Taxonomy" id="1465486"/>
    <lineage>
        <taxon>Bacteria</taxon>
        <taxon>Pseudomonadati</taxon>
        <taxon>Pseudomonadota</taxon>
        <taxon>Alphaproteobacteria</taxon>
        <taxon>Rhodobacterales</taxon>
        <taxon>Paracoccaceae</taxon>
        <taxon>Frigidibacter</taxon>
    </lineage>
</organism>
<dbReference type="SUPFAM" id="SSF55781">
    <property type="entry name" value="GAF domain-like"/>
    <property type="match status" value="1"/>
</dbReference>
<dbReference type="RefSeq" id="WP_161348470.1">
    <property type="nucleotide sequence ID" value="NZ_BMGW01000015.1"/>
</dbReference>
<dbReference type="Pfam" id="PF01614">
    <property type="entry name" value="IclR_C"/>
    <property type="match status" value="1"/>
</dbReference>
<dbReference type="GO" id="GO:0045892">
    <property type="term" value="P:negative regulation of DNA-templated transcription"/>
    <property type="evidence" value="ECO:0007669"/>
    <property type="project" value="TreeGrafter"/>
</dbReference>
<dbReference type="Proteomes" id="UP000477083">
    <property type="component" value="Unassembled WGS sequence"/>
</dbReference>
<keyword evidence="2" id="KW-0238">DNA-binding</keyword>
<keyword evidence="1" id="KW-0805">Transcription regulation</keyword>
<dbReference type="Gene3D" id="3.30.450.40">
    <property type="match status" value="1"/>
</dbReference>
<keyword evidence="3" id="KW-0804">Transcription</keyword>
<comment type="caution">
    <text evidence="6">The sequence shown here is derived from an EMBL/GenBank/DDBJ whole genome shotgun (WGS) entry which is preliminary data.</text>
</comment>
<evidence type="ECO:0000259" key="4">
    <source>
        <dbReference type="PROSITE" id="PS51077"/>
    </source>
</evidence>
<proteinExistence type="predicted"/>
<feature type="domain" description="HTH iclR-type" evidence="4">
    <location>
        <begin position="21"/>
        <end position="83"/>
    </location>
</feature>
<dbReference type="PROSITE" id="PS51078">
    <property type="entry name" value="ICLR_ED"/>
    <property type="match status" value="1"/>
</dbReference>
<dbReference type="OrthoDB" id="9807558at2"/>